<evidence type="ECO:0000256" key="4">
    <source>
        <dbReference type="ARBA" id="ARBA00022840"/>
    </source>
</evidence>
<name>A0AAD0VLS9_9BACT</name>
<dbReference type="PRINTS" id="PR01042">
    <property type="entry name" value="TRNASYNTHASP"/>
</dbReference>
<feature type="binding site" evidence="7">
    <location>
        <position position="173"/>
    </location>
    <ligand>
        <name>L-aspartate</name>
        <dbReference type="ChEBI" id="CHEBI:29991"/>
    </ligand>
</feature>
<feature type="binding site" evidence="7">
    <location>
        <position position="476"/>
    </location>
    <ligand>
        <name>ATP</name>
        <dbReference type="ChEBI" id="CHEBI:30616"/>
    </ligand>
</feature>
<feature type="binding site" evidence="7">
    <location>
        <begin position="528"/>
        <end position="531"/>
    </location>
    <ligand>
        <name>ATP</name>
        <dbReference type="ChEBI" id="CHEBI:30616"/>
    </ligand>
</feature>
<dbReference type="EMBL" id="CP031367">
    <property type="protein sequence ID" value="AXK48648.1"/>
    <property type="molecule type" value="Genomic_DNA"/>
</dbReference>
<dbReference type="PANTHER" id="PTHR22594">
    <property type="entry name" value="ASPARTYL/LYSYL-TRNA SYNTHETASE"/>
    <property type="match status" value="1"/>
</dbReference>
<comment type="similarity">
    <text evidence="1 7">Belongs to the class-II aminoacyl-tRNA synthetase family. Type 1 subfamily.</text>
</comment>
<feature type="site" description="Important for tRNA non-discrimination" evidence="7">
    <location>
        <position position="82"/>
    </location>
</feature>
<feature type="binding site" evidence="7">
    <location>
        <position position="446"/>
    </location>
    <ligand>
        <name>L-aspartate</name>
        <dbReference type="ChEBI" id="CHEBI:29991"/>
    </ligand>
</feature>
<comment type="function">
    <text evidence="7">Aspartyl-tRNA synthetase with relaxed tRNA specificity since it is able to aspartylate not only its cognate tRNA(Asp) but also tRNA(Asn). Reaction proceeds in two steps: L-aspartate is first activated by ATP to form Asp-AMP and then transferred to the acceptor end of tRNA(Asp/Asn).</text>
</comment>
<reference evidence="9 11" key="2">
    <citation type="submission" date="2018-07" db="EMBL/GenBank/DDBJ databases">
        <title>Complete genome of the Arcobacter trophiarum type strain LMG 25534.</title>
        <authorList>
            <person name="Miller W.G."/>
            <person name="Yee E."/>
        </authorList>
    </citation>
    <scope>NUCLEOTIDE SEQUENCE [LARGE SCALE GENOMIC DNA]</scope>
    <source>
        <strain evidence="9 11">LMG 25534</strain>
    </source>
</reference>
<dbReference type="RefSeq" id="WP_115428168.1">
    <property type="nucleotide sequence ID" value="NZ_CP031367.1"/>
</dbReference>
<dbReference type="Pfam" id="PF02938">
    <property type="entry name" value="GAD"/>
    <property type="match status" value="1"/>
</dbReference>
<dbReference type="AlphaFoldDB" id="A0AAD0VLS9"/>
<feature type="binding site" evidence="7">
    <location>
        <position position="219"/>
    </location>
    <ligand>
        <name>L-aspartate</name>
        <dbReference type="ChEBI" id="CHEBI:29991"/>
    </ligand>
</feature>
<evidence type="ECO:0000256" key="3">
    <source>
        <dbReference type="ARBA" id="ARBA00022741"/>
    </source>
</evidence>
<keyword evidence="4 7" id="KW-0067">ATP-binding</keyword>
<accession>A0AAD0VLS9</accession>
<dbReference type="EC" id="6.1.1.23" evidence="7"/>
<dbReference type="Gene3D" id="2.40.50.140">
    <property type="entry name" value="Nucleic acid-binding proteins"/>
    <property type="match status" value="1"/>
</dbReference>
<comment type="subunit">
    <text evidence="7">Homodimer.</text>
</comment>
<dbReference type="GO" id="GO:0005524">
    <property type="term" value="F:ATP binding"/>
    <property type="evidence" value="ECO:0007669"/>
    <property type="project" value="UniProtKB-UniRule"/>
</dbReference>
<reference evidence="10 12" key="1">
    <citation type="submission" date="2017-10" db="EMBL/GenBank/DDBJ databases">
        <title>Genomics of the genus Arcobacter.</title>
        <authorList>
            <person name="Perez-Cataluna A."/>
            <person name="Figueras M.J."/>
        </authorList>
    </citation>
    <scope>NUCLEOTIDE SEQUENCE [LARGE SCALE GENOMIC DNA]</scope>
    <source>
        <strain evidence="10 12">LMG 25534</strain>
    </source>
</reference>
<dbReference type="Gene3D" id="3.30.930.10">
    <property type="entry name" value="Bira Bifunctional Protein, Domain 2"/>
    <property type="match status" value="1"/>
</dbReference>
<dbReference type="EMBL" id="PDKD01000010">
    <property type="protein sequence ID" value="RXJ91021.1"/>
    <property type="molecule type" value="Genomic_DNA"/>
</dbReference>
<dbReference type="GO" id="GO:0006422">
    <property type="term" value="P:aspartyl-tRNA aminoacylation"/>
    <property type="evidence" value="ECO:0007669"/>
    <property type="project" value="UniProtKB-UniRule"/>
</dbReference>
<dbReference type="Proteomes" id="UP000254504">
    <property type="component" value="Chromosome"/>
</dbReference>
<dbReference type="InterPro" id="IPR012340">
    <property type="entry name" value="NA-bd_OB-fold"/>
</dbReference>
<comment type="subcellular location">
    <subcellularLocation>
        <location evidence="7">Cytoplasm</location>
    </subcellularLocation>
</comment>
<evidence type="ECO:0000256" key="5">
    <source>
        <dbReference type="ARBA" id="ARBA00022917"/>
    </source>
</evidence>
<keyword evidence="6 7" id="KW-0030">Aminoacyl-tRNA synthetase</keyword>
<dbReference type="InterPro" id="IPR047089">
    <property type="entry name" value="Asp-tRNA-ligase_1_N"/>
</dbReference>
<keyword evidence="7" id="KW-0963">Cytoplasm</keyword>
<dbReference type="InterPro" id="IPR004365">
    <property type="entry name" value="NA-bd_OB_tRNA"/>
</dbReference>
<evidence type="ECO:0000256" key="7">
    <source>
        <dbReference type="HAMAP-Rule" id="MF_00044"/>
    </source>
</evidence>
<feature type="binding site" evidence="7">
    <location>
        <position position="483"/>
    </location>
    <ligand>
        <name>L-aspartate</name>
        <dbReference type="ChEBI" id="CHEBI:29991"/>
    </ligand>
</feature>
<gene>
    <name evidence="7 9" type="primary">aspS</name>
    <name evidence="9" type="ORF">ATR_0779</name>
    <name evidence="10" type="ORF">CRU87_06435</name>
</gene>
<evidence type="ECO:0000313" key="11">
    <source>
        <dbReference type="Proteomes" id="UP000254504"/>
    </source>
</evidence>
<dbReference type="InterPro" id="IPR004364">
    <property type="entry name" value="Aa-tRNA-synt_II"/>
</dbReference>
<evidence type="ECO:0000256" key="6">
    <source>
        <dbReference type="ARBA" id="ARBA00023146"/>
    </source>
</evidence>
<dbReference type="GO" id="GO:0050560">
    <property type="term" value="F:aspartate-tRNA(Asn) ligase activity"/>
    <property type="evidence" value="ECO:0007669"/>
    <property type="project" value="UniProtKB-EC"/>
</dbReference>
<feature type="region of interest" description="Aspartate" evidence="7">
    <location>
        <begin position="197"/>
        <end position="200"/>
    </location>
</feature>
<dbReference type="HAMAP" id="MF_00044">
    <property type="entry name" value="Asp_tRNA_synth_type1"/>
    <property type="match status" value="1"/>
</dbReference>
<sequence length="582" mass="66349">MRTHYNTSVRENLIGQKVTVAGWVNSRRDHGGIIFIDLRDKSGLVQLVADPQDCKEALGVAETVRDEFVLIATGTVRARGEGLENPNLETGKIEIILENLVIENRSKAMPFDINDEKVNDEIKLRNRFLELRSKKSFDIFQLRSKATIQARNSLDELGFLDVETPILTKSTPEGARDYLVPSRVHAGEFYALPQSPQLFKQLLMVAGFDRYFQIAKCFRDEDLRADRQPEFTQIDVEMSFCTQEDVIAVAEKLIYDVFTKCGKDIPKTFKRMKYSEAMESYGSDKPDLRFHMPLIDVIDIFEKSSNEIFTDIAKDKKNNRIKALRCPNGDNIFSKRQMKGFEDYVRKFGAKGLGYFQMKEDGLKGPLTKFFTEADLEEIVKVTNLEVGDVVFFGAGDKKTVWDYMGRFRLFLANEMNIVPADKYEFLWVVDFPMFEVEDGKTKALHHPFTMPKDLNKEDLEEIESIAYDIVLNGTELGGGSIRIHKEEIQSKVFELMGISQEEAKEKFGFLLDALQYGAPSHGGFALGLDRMIMLLAGTDSIRDVIAFPKTQKAQCLLTQAPSEVDEAQLKELHIRVRKIEQ</sequence>
<keyword evidence="12" id="KW-1185">Reference proteome</keyword>
<dbReference type="Pfam" id="PF00152">
    <property type="entry name" value="tRNA-synt_2"/>
    <property type="match status" value="1"/>
</dbReference>
<dbReference type="CDD" id="cd00777">
    <property type="entry name" value="AspRS_core"/>
    <property type="match status" value="1"/>
</dbReference>
<evidence type="ECO:0000259" key="8">
    <source>
        <dbReference type="PROSITE" id="PS50862"/>
    </source>
</evidence>
<dbReference type="GO" id="GO:0004815">
    <property type="term" value="F:aspartate-tRNA ligase activity"/>
    <property type="evidence" value="ECO:0007669"/>
    <property type="project" value="UniProtKB-UniRule"/>
</dbReference>
<proteinExistence type="inferred from homology"/>
<evidence type="ECO:0000313" key="12">
    <source>
        <dbReference type="Proteomes" id="UP000289132"/>
    </source>
</evidence>
<organism evidence="9 11">
    <name type="scientific">Aliarcobacter trophiarum LMG 25534</name>
    <dbReference type="NCBI Taxonomy" id="1032241"/>
    <lineage>
        <taxon>Bacteria</taxon>
        <taxon>Pseudomonadati</taxon>
        <taxon>Campylobacterota</taxon>
        <taxon>Epsilonproteobacteria</taxon>
        <taxon>Campylobacterales</taxon>
        <taxon>Arcobacteraceae</taxon>
        <taxon>Aliarcobacter</taxon>
    </lineage>
</organism>
<dbReference type="InterPro" id="IPR006195">
    <property type="entry name" value="aa-tRNA-synth_II"/>
</dbReference>
<dbReference type="Proteomes" id="UP000289132">
    <property type="component" value="Unassembled WGS sequence"/>
</dbReference>
<feature type="binding site" evidence="7">
    <location>
        <position position="228"/>
    </location>
    <ligand>
        <name>ATP</name>
        <dbReference type="ChEBI" id="CHEBI:30616"/>
    </ligand>
</feature>
<dbReference type="GO" id="GO:0003676">
    <property type="term" value="F:nucleic acid binding"/>
    <property type="evidence" value="ECO:0007669"/>
    <property type="project" value="InterPro"/>
</dbReference>
<dbReference type="SUPFAM" id="SSF55681">
    <property type="entry name" value="Class II aaRS and biotin synthetases"/>
    <property type="match status" value="1"/>
</dbReference>
<dbReference type="PANTHER" id="PTHR22594:SF5">
    <property type="entry name" value="ASPARTATE--TRNA LIGASE, MITOCHONDRIAL"/>
    <property type="match status" value="1"/>
</dbReference>
<evidence type="ECO:0000313" key="9">
    <source>
        <dbReference type="EMBL" id="AXK48648.1"/>
    </source>
</evidence>
<dbReference type="InterPro" id="IPR002312">
    <property type="entry name" value="Asp/Asn-tRNA-synth_IIb"/>
</dbReference>
<dbReference type="NCBIfam" id="NF001750">
    <property type="entry name" value="PRK00476.1"/>
    <property type="match status" value="1"/>
</dbReference>
<dbReference type="Gene3D" id="3.30.1360.30">
    <property type="entry name" value="GAD-like domain"/>
    <property type="match status" value="1"/>
</dbReference>
<dbReference type="CDD" id="cd04317">
    <property type="entry name" value="EcAspRS_like_N"/>
    <property type="match status" value="1"/>
</dbReference>
<comment type="catalytic activity">
    <reaction evidence="7">
        <text>tRNA(Asx) + L-aspartate + ATP = L-aspartyl-tRNA(Asx) + AMP + diphosphate</text>
        <dbReference type="Rhea" id="RHEA:18349"/>
        <dbReference type="Rhea" id="RHEA-COMP:9710"/>
        <dbReference type="Rhea" id="RHEA-COMP:9711"/>
        <dbReference type="ChEBI" id="CHEBI:29991"/>
        <dbReference type="ChEBI" id="CHEBI:30616"/>
        <dbReference type="ChEBI" id="CHEBI:33019"/>
        <dbReference type="ChEBI" id="CHEBI:78442"/>
        <dbReference type="ChEBI" id="CHEBI:78516"/>
        <dbReference type="ChEBI" id="CHEBI:456215"/>
        <dbReference type="EC" id="6.1.1.23"/>
    </reaction>
</comment>
<feature type="binding site" evidence="7">
    <location>
        <begin position="219"/>
        <end position="221"/>
    </location>
    <ligand>
        <name>ATP</name>
        <dbReference type="ChEBI" id="CHEBI:30616"/>
    </ligand>
</feature>
<feature type="site" description="Important for tRNA non-discrimination" evidence="7">
    <location>
        <position position="30"/>
    </location>
</feature>
<feature type="domain" description="Aminoacyl-transfer RNA synthetases class-II family profile" evidence="8">
    <location>
        <begin position="150"/>
        <end position="549"/>
    </location>
</feature>
<dbReference type="InterPro" id="IPR004115">
    <property type="entry name" value="GAD-like_sf"/>
</dbReference>
<evidence type="ECO:0000256" key="2">
    <source>
        <dbReference type="ARBA" id="ARBA00022598"/>
    </source>
</evidence>
<evidence type="ECO:0000256" key="1">
    <source>
        <dbReference type="ARBA" id="ARBA00006303"/>
    </source>
</evidence>
<dbReference type="InterPro" id="IPR004524">
    <property type="entry name" value="Asp-tRNA-ligase_1"/>
</dbReference>
<dbReference type="GO" id="GO:0005737">
    <property type="term" value="C:cytoplasm"/>
    <property type="evidence" value="ECO:0007669"/>
    <property type="project" value="UniProtKB-SubCell"/>
</dbReference>
<dbReference type="Pfam" id="PF01336">
    <property type="entry name" value="tRNA_anti-codon"/>
    <property type="match status" value="1"/>
</dbReference>
<dbReference type="InterPro" id="IPR047090">
    <property type="entry name" value="AspRS_core"/>
</dbReference>
<dbReference type="SUPFAM" id="SSF55261">
    <property type="entry name" value="GAD domain-like"/>
    <property type="match status" value="1"/>
</dbReference>
<keyword evidence="3 7" id="KW-0547">Nucleotide-binding</keyword>
<dbReference type="SUPFAM" id="SSF50249">
    <property type="entry name" value="Nucleic acid-binding proteins"/>
    <property type="match status" value="1"/>
</dbReference>
<evidence type="ECO:0000313" key="10">
    <source>
        <dbReference type="EMBL" id="RXJ91021.1"/>
    </source>
</evidence>
<keyword evidence="2 7" id="KW-0436">Ligase</keyword>
<dbReference type="InterPro" id="IPR045864">
    <property type="entry name" value="aa-tRNA-synth_II/BPL/LPL"/>
</dbReference>
<protein>
    <recommendedName>
        <fullName evidence="7">Aspartate--tRNA(Asp/Asn) ligase</fullName>
        <ecNumber evidence="7">6.1.1.23</ecNumber>
    </recommendedName>
    <alternativeName>
        <fullName evidence="7">Aspartyl-tRNA synthetase</fullName>
        <shortName evidence="7">AspRS</shortName>
    </alternativeName>
    <alternativeName>
        <fullName evidence="7">Non-discriminating aspartyl-tRNA synthetase</fullName>
        <shortName evidence="7">ND-AspRS</shortName>
    </alternativeName>
</protein>
<dbReference type="PROSITE" id="PS50862">
    <property type="entry name" value="AA_TRNA_LIGASE_II"/>
    <property type="match status" value="1"/>
</dbReference>
<dbReference type="KEGG" id="atp:ATR_0779"/>
<dbReference type="InterPro" id="IPR029351">
    <property type="entry name" value="GAD_dom"/>
</dbReference>
<dbReference type="NCBIfam" id="TIGR00459">
    <property type="entry name" value="aspS_bact"/>
    <property type="match status" value="1"/>
</dbReference>
<keyword evidence="5 7" id="KW-0648">Protein biosynthesis</keyword>